<dbReference type="AlphaFoldDB" id="A0A074XCB2"/>
<sequence length="466" mass="52976">MLTPTPVPSSTTPSCEVVYSEQMVPSADQPSSGAVSDSSIAEPSHGLVLPNELLTMIAGECDPADLKNMRLASRLMHQISTRPFARKSFSRRRFLFTYQSMKALVDITAHPTFGTHLRCISFGTYRMIEDPERHDFPGQSEDWLARYRSVEAIHRRFRQRDQHIEMLVLALKNLITCQNNTVILGIHDDFHRDEYRRRGYAFQASYQDLDALEVHSTAALDAVLTARRQSGFPLTALKLCLSEASESLSELALEPNTVLDSVLPSQISVSTTALDFHVNVWQEEGSHAKVKILSKFTRLELSRLSIDAQELSRSSLKALDEDSYGRIWETIISCPLQSISLERSDADSHHFVHFLQNHKDRLKTLKLRQVRIIAFEPPQDVIFAFLRFLRDSLRLVHLSINNLSVVEKYVNGPMMYLPALEQELVFEGREEVNEGLEGLIEEIKQDYRDDGSDDLFSLSDGEHEDD</sequence>
<evidence type="ECO:0000313" key="1">
    <source>
        <dbReference type="EMBL" id="KEQ72266.1"/>
    </source>
</evidence>
<dbReference type="STRING" id="1043004.A0A074XCB2"/>
<proteinExistence type="predicted"/>
<dbReference type="SUPFAM" id="SSF81383">
    <property type="entry name" value="F-box domain"/>
    <property type="match status" value="1"/>
</dbReference>
<dbReference type="RefSeq" id="XP_013426352.1">
    <property type="nucleotide sequence ID" value="XM_013570898.1"/>
</dbReference>
<dbReference type="EMBL" id="KL584712">
    <property type="protein sequence ID" value="KEQ72266.1"/>
    <property type="molecule type" value="Genomic_DNA"/>
</dbReference>
<gene>
    <name evidence="1" type="ORF">M436DRAFT_65032</name>
</gene>
<keyword evidence="2" id="KW-1185">Reference proteome</keyword>
<protein>
    <recommendedName>
        <fullName evidence="3">F-box domain-containing protein</fullName>
    </recommendedName>
</protein>
<dbReference type="OrthoDB" id="5279008at2759"/>
<organism evidence="1 2">
    <name type="scientific">Aureobasidium namibiae CBS 147.97</name>
    <dbReference type="NCBI Taxonomy" id="1043004"/>
    <lineage>
        <taxon>Eukaryota</taxon>
        <taxon>Fungi</taxon>
        <taxon>Dikarya</taxon>
        <taxon>Ascomycota</taxon>
        <taxon>Pezizomycotina</taxon>
        <taxon>Dothideomycetes</taxon>
        <taxon>Dothideomycetidae</taxon>
        <taxon>Dothideales</taxon>
        <taxon>Saccotheciaceae</taxon>
        <taxon>Aureobasidium</taxon>
    </lineage>
</organism>
<name>A0A074XCB2_9PEZI</name>
<dbReference type="HOGENOM" id="CLU_052675_0_0_1"/>
<dbReference type="InterPro" id="IPR036047">
    <property type="entry name" value="F-box-like_dom_sf"/>
</dbReference>
<accession>A0A074XCB2</accession>
<dbReference type="Proteomes" id="UP000027730">
    <property type="component" value="Unassembled WGS sequence"/>
</dbReference>
<evidence type="ECO:0008006" key="3">
    <source>
        <dbReference type="Google" id="ProtNLM"/>
    </source>
</evidence>
<dbReference type="GeneID" id="25413792"/>
<evidence type="ECO:0000313" key="2">
    <source>
        <dbReference type="Proteomes" id="UP000027730"/>
    </source>
</evidence>
<reference evidence="1 2" key="1">
    <citation type="journal article" date="2014" name="BMC Genomics">
        <title>Genome sequencing of four Aureobasidium pullulans varieties: biotechnological potential, stress tolerance, and description of new species.</title>
        <authorList>
            <person name="Gostin Ar C."/>
            <person name="Ohm R.A."/>
            <person name="Kogej T."/>
            <person name="Sonjak S."/>
            <person name="Turk M."/>
            <person name="Zajc J."/>
            <person name="Zalar P."/>
            <person name="Grube M."/>
            <person name="Sun H."/>
            <person name="Han J."/>
            <person name="Sharma A."/>
            <person name="Chiniquy J."/>
            <person name="Ngan C.Y."/>
            <person name="Lipzen A."/>
            <person name="Barry K."/>
            <person name="Grigoriev I.V."/>
            <person name="Gunde-Cimerman N."/>
        </authorList>
    </citation>
    <scope>NUCLEOTIDE SEQUENCE [LARGE SCALE GENOMIC DNA]</scope>
    <source>
        <strain evidence="1 2">CBS 147.97</strain>
    </source>
</reference>